<dbReference type="Proteomes" id="UP000007879">
    <property type="component" value="Unassembled WGS sequence"/>
</dbReference>
<evidence type="ECO:0000259" key="5">
    <source>
        <dbReference type="PROSITE" id="PS50035"/>
    </source>
</evidence>
<sequence>MHCSRHFLLLLLIAALPFPLEGNSHCFDHQERTYNANSQFVFKTCSQSCTVMPFFSPDNALEAHLNLFEEAQESITIVNPTFESWNRTCSHNHNQCAKCCTGCDISYYRADEKFPVFAALLNAINLRNVSIRILTNNYSSTTWPEKATMLDWLAVNNISVRMYKTTYFLHAKYAFIDGGKKTLISSVNYSKTSFMKNRESGVIISQCSDCETLKLYQTVFESDWEIADPYVFDNQYTEDQLKSMRDQAFYPYPIVKQPGKRVPDIQTTMALQDFNDVQISGYVAPDNARKTFMGSLQNIQSKLIVHIYAITSAKICKEIVNLKNNSGINVTLLVSWNTAGAVKKYTEDCYRNLTNNGITIRKSNHSFLFSHQKYWIVDDKEVHLSTGNWAESDFPVGKEWPPYKAANRDMLVIMQNPSLVKFYGDVFEHDFKLGNDIPGGQ</sequence>
<evidence type="ECO:0000313" key="7">
    <source>
        <dbReference type="Proteomes" id="UP000007879"/>
    </source>
</evidence>
<feature type="domain" description="PLD phosphodiesterase" evidence="5">
    <location>
        <begin position="366"/>
        <end position="393"/>
    </location>
</feature>
<dbReference type="InterPro" id="IPR025202">
    <property type="entry name" value="PLD-like_dom"/>
</dbReference>
<dbReference type="AlphaFoldDB" id="A0AAN0IJA4"/>
<accession>A0AAN0IJA4</accession>
<feature type="signal peptide" evidence="4">
    <location>
        <begin position="1"/>
        <end position="22"/>
    </location>
</feature>
<dbReference type="Pfam" id="PF13091">
    <property type="entry name" value="PLDc_2"/>
    <property type="match status" value="2"/>
</dbReference>
<dbReference type="RefSeq" id="XP_003391263.2">
    <property type="nucleotide sequence ID" value="XM_003391215.2"/>
</dbReference>
<dbReference type="GO" id="GO:0016891">
    <property type="term" value="F:RNA endonuclease activity producing 5'-phosphomonoesters, hydrolytic mechanism"/>
    <property type="evidence" value="ECO:0007669"/>
    <property type="project" value="TreeGrafter"/>
</dbReference>
<dbReference type="PANTHER" id="PTHR43856">
    <property type="entry name" value="CARDIOLIPIN HYDROLASE"/>
    <property type="match status" value="1"/>
</dbReference>
<dbReference type="SMART" id="SM00155">
    <property type="entry name" value="PLDc"/>
    <property type="match status" value="2"/>
</dbReference>
<keyword evidence="4" id="KW-0732">Signal</keyword>
<dbReference type="GO" id="GO:0005739">
    <property type="term" value="C:mitochondrion"/>
    <property type="evidence" value="ECO:0007669"/>
    <property type="project" value="TreeGrafter"/>
</dbReference>
<evidence type="ECO:0000256" key="4">
    <source>
        <dbReference type="SAM" id="SignalP"/>
    </source>
</evidence>
<dbReference type="InterPro" id="IPR051406">
    <property type="entry name" value="PLD_domain"/>
</dbReference>
<dbReference type="GeneID" id="100636978"/>
<dbReference type="KEGG" id="aqu:100636978"/>
<name>A0AAN0IJA4_AMPQE</name>
<dbReference type="Gene3D" id="3.30.870.10">
    <property type="entry name" value="Endonuclease Chain A"/>
    <property type="match status" value="2"/>
</dbReference>
<proteinExistence type="inferred from homology"/>
<feature type="chain" id="PRO_5043051930" description="Mitochondrial cardiolipin hydrolase" evidence="4">
    <location>
        <begin position="23"/>
        <end position="441"/>
    </location>
</feature>
<evidence type="ECO:0000313" key="6">
    <source>
        <dbReference type="EnsemblMetazoa" id="XP_003391263.2"/>
    </source>
</evidence>
<feature type="domain" description="PLD phosphodiesterase" evidence="5">
    <location>
        <begin position="165"/>
        <end position="193"/>
    </location>
</feature>
<keyword evidence="7" id="KW-1185">Reference proteome</keyword>
<reference evidence="7" key="1">
    <citation type="journal article" date="2010" name="Nature">
        <title>The Amphimedon queenslandica genome and the evolution of animal complexity.</title>
        <authorList>
            <person name="Srivastava M."/>
            <person name="Simakov O."/>
            <person name="Chapman J."/>
            <person name="Fahey B."/>
            <person name="Gauthier M.E."/>
            <person name="Mitros T."/>
            <person name="Richards G.S."/>
            <person name="Conaco C."/>
            <person name="Dacre M."/>
            <person name="Hellsten U."/>
            <person name="Larroux C."/>
            <person name="Putnam N.H."/>
            <person name="Stanke M."/>
            <person name="Adamska M."/>
            <person name="Darling A."/>
            <person name="Degnan S.M."/>
            <person name="Oakley T.H."/>
            <person name="Plachetzki D.C."/>
            <person name="Zhai Y."/>
            <person name="Adamski M."/>
            <person name="Calcino A."/>
            <person name="Cummins S.F."/>
            <person name="Goodstein D.M."/>
            <person name="Harris C."/>
            <person name="Jackson D.J."/>
            <person name="Leys S.P."/>
            <person name="Shu S."/>
            <person name="Woodcroft B.J."/>
            <person name="Vervoort M."/>
            <person name="Kosik K.S."/>
            <person name="Manning G."/>
            <person name="Degnan B.M."/>
            <person name="Rokhsar D.S."/>
        </authorList>
    </citation>
    <scope>NUCLEOTIDE SEQUENCE [LARGE SCALE GENOMIC DNA]</scope>
</reference>
<organism evidence="6 7">
    <name type="scientific">Amphimedon queenslandica</name>
    <name type="common">Sponge</name>
    <dbReference type="NCBI Taxonomy" id="400682"/>
    <lineage>
        <taxon>Eukaryota</taxon>
        <taxon>Metazoa</taxon>
        <taxon>Porifera</taxon>
        <taxon>Demospongiae</taxon>
        <taxon>Heteroscleromorpha</taxon>
        <taxon>Haplosclerida</taxon>
        <taxon>Niphatidae</taxon>
        <taxon>Amphimedon</taxon>
    </lineage>
</organism>
<dbReference type="SUPFAM" id="SSF56024">
    <property type="entry name" value="Phospholipase D/nuclease"/>
    <property type="match status" value="2"/>
</dbReference>
<evidence type="ECO:0000256" key="2">
    <source>
        <dbReference type="ARBA" id="ARBA00040549"/>
    </source>
</evidence>
<evidence type="ECO:0000256" key="3">
    <source>
        <dbReference type="ARBA" id="ARBA00043167"/>
    </source>
</evidence>
<dbReference type="InterPro" id="IPR001736">
    <property type="entry name" value="PLipase_D/transphosphatidylase"/>
</dbReference>
<reference evidence="6" key="2">
    <citation type="submission" date="2024-06" db="UniProtKB">
        <authorList>
            <consortium name="EnsemblMetazoa"/>
        </authorList>
    </citation>
    <scope>IDENTIFICATION</scope>
</reference>
<dbReference type="PROSITE" id="PS50035">
    <property type="entry name" value="PLD"/>
    <property type="match status" value="2"/>
</dbReference>
<comment type="similarity">
    <text evidence="1">Belongs to the phospholipase D family. MitoPLD/Zucchini subfamily.</text>
</comment>
<dbReference type="EnsemblMetazoa" id="XM_003391215.2">
    <property type="protein sequence ID" value="XP_003391263.2"/>
    <property type="gene ID" value="LOC100636978"/>
</dbReference>
<dbReference type="PANTHER" id="PTHR43856:SF2">
    <property type="entry name" value="PHOSPHOLIPASE D"/>
    <property type="match status" value="1"/>
</dbReference>
<protein>
    <recommendedName>
        <fullName evidence="2">Mitochondrial cardiolipin hydrolase</fullName>
    </recommendedName>
    <alternativeName>
        <fullName evidence="3">Mitochondrial phospholipase</fullName>
    </alternativeName>
</protein>
<evidence type="ECO:0000256" key="1">
    <source>
        <dbReference type="ARBA" id="ARBA00038012"/>
    </source>
</evidence>